<dbReference type="SMART" id="SM00225">
    <property type="entry name" value="BTB"/>
    <property type="match status" value="1"/>
</dbReference>
<feature type="region of interest" description="Disordered" evidence="1">
    <location>
        <begin position="133"/>
        <end position="166"/>
    </location>
</feature>
<evidence type="ECO:0000313" key="4">
    <source>
        <dbReference type="RefSeq" id="XP_027206295.1"/>
    </source>
</evidence>
<reference evidence="4" key="1">
    <citation type="submission" date="2025-08" db="UniProtKB">
        <authorList>
            <consortium name="RefSeq"/>
        </authorList>
    </citation>
    <scope>IDENTIFICATION</scope>
    <source>
        <strain evidence="4">Airmid</strain>
    </source>
</reference>
<dbReference type="Proteomes" id="UP000515146">
    <property type="component" value="Unplaced"/>
</dbReference>
<accession>A0A6P6YM71</accession>
<dbReference type="PANTHER" id="PTHR45774">
    <property type="entry name" value="BTB/POZ DOMAIN-CONTAINING"/>
    <property type="match status" value="1"/>
</dbReference>
<feature type="domain" description="BTB" evidence="2">
    <location>
        <begin position="198"/>
        <end position="269"/>
    </location>
</feature>
<dbReference type="SMART" id="SM00875">
    <property type="entry name" value="BACK"/>
    <property type="match status" value="1"/>
</dbReference>
<dbReference type="Pfam" id="PF07707">
    <property type="entry name" value="BACK"/>
    <property type="match status" value="1"/>
</dbReference>
<dbReference type="OMA" id="WASQQCK"/>
<dbReference type="Pfam" id="PF00651">
    <property type="entry name" value="BTB"/>
    <property type="match status" value="1"/>
</dbReference>
<dbReference type="InterPro" id="IPR018247">
    <property type="entry name" value="EF_Hand_1_Ca_BS"/>
</dbReference>
<dbReference type="OrthoDB" id="6415400at2759"/>
<dbReference type="PROSITE" id="PS00018">
    <property type="entry name" value="EF_HAND_1"/>
    <property type="match status" value="1"/>
</dbReference>
<keyword evidence="3" id="KW-1185">Reference proteome</keyword>
<feature type="region of interest" description="Disordered" evidence="1">
    <location>
        <begin position="1"/>
        <end position="26"/>
    </location>
</feature>
<feature type="compositionally biased region" description="Low complexity" evidence="1">
    <location>
        <begin position="7"/>
        <end position="17"/>
    </location>
</feature>
<dbReference type="Gene3D" id="3.30.710.10">
    <property type="entry name" value="Potassium Channel Kv1.1, Chain A"/>
    <property type="match status" value="1"/>
</dbReference>
<dbReference type="CDD" id="cd18186">
    <property type="entry name" value="BTB_POZ_ZBTB_KLHL-like"/>
    <property type="match status" value="1"/>
</dbReference>
<dbReference type="InterPro" id="IPR000210">
    <property type="entry name" value="BTB/POZ_dom"/>
</dbReference>
<dbReference type="KEGG" id="dpte:113799798"/>
<evidence type="ECO:0000259" key="2">
    <source>
        <dbReference type="PROSITE" id="PS50097"/>
    </source>
</evidence>
<dbReference type="SUPFAM" id="SSF54695">
    <property type="entry name" value="POZ domain"/>
    <property type="match status" value="1"/>
</dbReference>
<dbReference type="RefSeq" id="XP_027206295.1">
    <property type="nucleotide sequence ID" value="XM_027350494.1"/>
</dbReference>
<feature type="region of interest" description="Disordered" evidence="1">
    <location>
        <begin position="483"/>
        <end position="502"/>
    </location>
</feature>
<dbReference type="InterPro" id="IPR011333">
    <property type="entry name" value="SKP1/BTB/POZ_sf"/>
</dbReference>
<feature type="region of interest" description="Disordered" evidence="1">
    <location>
        <begin position="84"/>
        <end position="105"/>
    </location>
</feature>
<evidence type="ECO:0000256" key="1">
    <source>
        <dbReference type="SAM" id="MobiDB-lite"/>
    </source>
</evidence>
<organism evidence="3 4">
    <name type="scientific">Dermatophagoides pteronyssinus</name>
    <name type="common">European house dust mite</name>
    <dbReference type="NCBI Taxonomy" id="6956"/>
    <lineage>
        <taxon>Eukaryota</taxon>
        <taxon>Metazoa</taxon>
        <taxon>Ecdysozoa</taxon>
        <taxon>Arthropoda</taxon>
        <taxon>Chelicerata</taxon>
        <taxon>Arachnida</taxon>
        <taxon>Acari</taxon>
        <taxon>Acariformes</taxon>
        <taxon>Sarcoptiformes</taxon>
        <taxon>Astigmata</taxon>
        <taxon>Psoroptidia</taxon>
        <taxon>Analgoidea</taxon>
        <taxon>Pyroglyphidae</taxon>
        <taxon>Dermatophagoidinae</taxon>
        <taxon>Dermatophagoides</taxon>
    </lineage>
</organism>
<name>A0A6P6YM71_DERPT</name>
<dbReference type="GO" id="GO:0005829">
    <property type="term" value="C:cytosol"/>
    <property type="evidence" value="ECO:0007669"/>
    <property type="project" value="TreeGrafter"/>
</dbReference>
<dbReference type="GO" id="GO:0022008">
    <property type="term" value="P:neurogenesis"/>
    <property type="evidence" value="ECO:0007669"/>
    <property type="project" value="TreeGrafter"/>
</dbReference>
<protein>
    <submittedName>
        <fullName evidence="4">BTB/POZ domain-containing protein 3-like</fullName>
    </submittedName>
</protein>
<proteinExistence type="predicted"/>
<dbReference type="InParanoid" id="A0A6P6YM71"/>
<dbReference type="InterPro" id="IPR011705">
    <property type="entry name" value="BACK"/>
</dbReference>
<feature type="compositionally biased region" description="Low complexity" evidence="1">
    <location>
        <begin position="483"/>
        <end position="499"/>
    </location>
</feature>
<gene>
    <name evidence="4" type="primary">LOC113799798</name>
</gene>
<dbReference type="AlphaFoldDB" id="A0A6P6YM71"/>
<feature type="compositionally biased region" description="Gly residues" evidence="1">
    <location>
        <begin position="133"/>
        <end position="142"/>
    </location>
</feature>
<dbReference type="PROSITE" id="PS50097">
    <property type="entry name" value="BTB"/>
    <property type="match status" value="1"/>
</dbReference>
<evidence type="ECO:0000313" key="3">
    <source>
        <dbReference type="Proteomes" id="UP000515146"/>
    </source>
</evidence>
<sequence>MITTMSNGKRMNNNGYNGRRRHSRDDNDRLIAQKQKERIFFHNFLHKRCKLCSTKLMPGYCHNCCSPMCQHFFHNKNEWKKFQKNSPTTTTANYQQQRDNHSNLSTTTTTTSIVISEMNDSLSNSSVVHHRGGVGVVGGGGRRNPISSSSSFVNRQQPNSNELSPSLPLPIVNQQNIMSVVPSAPSIGHDLFNNENEADIVFLVGPDKNKLWRFPAHSSFLKNVSQYFATITNDPNNNNNKEIKIDWCDPEIFEIILKYAYLEQLTLNSVEKTLKIFETSNRFQLFSLSKHCLTFLFDQCNNENVIKQLSFFKHYFQILPLEKYSPTHHMISKELLEPIMQLLRHCFNVIDMNCNKILDSDEFLLLSNQELIVSILSRDTLNIDSELDIYNALCRWSNHQCKQQRLELTAENKRKVLGDLIYLPRYLIMKRNEFIDGPYKDEILKRDEKEILLKILNNDDNIELPDAMKPYKMRIARHYDNTNNDCDNNNDNNDDQTTNIQPKLTKSLSYEKGFNEKKKRSVQKRFVKGFVNVMVLIIRVLD</sequence>
<dbReference type="PANTHER" id="PTHR45774:SF4">
    <property type="entry name" value="AXUNDEAD, ISOFORM F"/>
    <property type="match status" value="1"/>
</dbReference>
<dbReference type="Gene3D" id="1.25.40.420">
    <property type="match status" value="1"/>
</dbReference>
<feature type="compositionally biased region" description="Polar residues" evidence="1">
    <location>
        <begin position="145"/>
        <end position="164"/>
    </location>
</feature>